<comment type="subcellular location">
    <subcellularLocation>
        <location evidence="2">Mitochondrion</location>
    </subcellularLocation>
</comment>
<keyword evidence="12" id="KW-1015">Disulfide bond</keyword>
<keyword evidence="19" id="KW-1185">Reference proteome</keyword>
<dbReference type="KEGG" id="muo:115472765"/>
<dbReference type="Pfam" id="PF00462">
    <property type="entry name" value="Glutaredoxin"/>
    <property type="match status" value="1"/>
</dbReference>
<keyword evidence="6" id="KW-0479">Metal-binding</keyword>
<evidence type="ECO:0000256" key="12">
    <source>
        <dbReference type="ARBA" id="ARBA00023157"/>
    </source>
</evidence>
<keyword evidence="8" id="KW-0249">Electron transport</keyword>
<evidence type="ECO:0000313" key="20">
    <source>
        <dbReference type="RefSeq" id="XP_030063023.1"/>
    </source>
</evidence>
<evidence type="ECO:0000256" key="5">
    <source>
        <dbReference type="ARBA" id="ARBA00022714"/>
    </source>
</evidence>
<dbReference type="InterPro" id="IPR014025">
    <property type="entry name" value="Glutaredoxin_subgr"/>
</dbReference>
<dbReference type="GO" id="GO:0015035">
    <property type="term" value="F:protein-disulfide reductase activity"/>
    <property type="evidence" value="ECO:0007669"/>
    <property type="project" value="TreeGrafter"/>
</dbReference>
<dbReference type="GeneID" id="115472765"/>
<accession>A0A6P7YDA4</accession>
<evidence type="ECO:0000256" key="16">
    <source>
        <dbReference type="ARBA" id="ARBA00038558"/>
    </source>
</evidence>
<keyword evidence="14" id="KW-0676">Redox-active center</keyword>
<dbReference type="FunFam" id="3.40.30.10:FF:000026">
    <property type="entry name" value="Glutaredoxin 2"/>
    <property type="match status" value="1"/>
</dbReference>
<dbReference type="CDD" id="cd03419">
    <property type="entry name" value="GRX_GRXh_1_2_like"/>
    <property type="match status" value="1"/>
</dbReference>
<evidence type="ECO:0000256" key="15">
    <source>
        <dbReference type="ARBA" id="ARBA00037470"/>
    </source>
</evidence>
<evidence type="ECO:0000256" key="8">
    <source>
        <dbReference type="ARBA" id="ARBA00022982"/>
    </source>
</evidence>
<dbReference type="PROSITE" id="PS51354">
    <property type="entry name" value="GLUTAREDOXIN_2"/>
    <property type="match status" value="1"/>
</dbReference>
<dbReference type="GO" id="GO:0005739">
    <property type="term" value="C:mitochondrion"/>
    <property type="evidence" value="ECO:0007669"/>
    <property type="project" value="UniProtKB-SubCell"/>
</dbReference>
<dbReference type="NCBIfam" id="TIGR02180">
    <property type="entry name" value="GRX_euk"/>
    <property type="match status" value="1"/>
</dbReference>
<keyword evidence="7" id="KW-0809">Transit peptide</keyword>
<keyword evidence="10" id="KW-0411">Iron-sulfur</keyword>
<evidence type="ECO:0000256" key="2">
    <source>
        <dbReference type="ARBA" id="ARBA00004173"/>
    </source>
</evidence>
<dbReference type="PANTHER" id="PTHR46679">
    <property type="match status" value="1"/>
</dbReference>
<dbReference type="SUPFAM" id="SSF52833">
    <property type="entry name" value="Thioredoxin-like"/>
    <property type="match status" value="1"/>
</dbReference>
<evidence type="ECO:0000256" key="7">
    <source>
        <dbReference type="ARBA" id="ARBA00022946"/>
    </source>
</evidence>
<keyword evidence="5" id="KW-0001">2Fe-2S</keyword>
<evidence type="ECO:0000256" key="17">
    <source>
        <dbReference type="ARBA" id="ARBA00039819"/>
    </source>
</evidence>
<reference evidence="20" key="1">
    <citation type="submission" date="2025-08" db="UniProtKB">
        <authorList>
            <consortium name="RefSeq"/>
        </authorList>
    </citation>
    <scope>IDENTIFICATION</scope>
</reference>
<sequence>MWRAVPALGCRYGARRRFGRFRTWRMGGSSSSPSEQLDPAAVKLVEETISDNCVVIFSKTACPFCVMAKNVFNDINVNYTAVELDLQANGRQLQAVLHHMTGAGTVPRVFVNGRCIGGGTDTRKLHQEGKLLPMVRSCVFRSEN</sequence>
<dbReference type="InterPro" id="IPR011767">
    <property type="entry name" value="GLR_AS"/>
</dbReference>
<organism evidence="19 20">
    <name type="scientific">Microcaecilia unicolor</name>
    <dbReference type="NCBI Taxonomy" id="1415580"/>
    <lineage>
        <taxon>Eukaryota</taxon>
        <taxon>Metazoa</taxon>
        <taxon>Chordata</taxon>
        <taxon>Craniata</taxon>
        <taxon>Vertebrata</taxon>
        <taxon>Euteleostomi</taxon>
        <taxon>Amphibia</taxon>
        <taxon>Gymnophiona</taxon>
        <taxon>Siphonopidae</taxon>
        <taxon>Microcaecilia</taxon>
    </lineage>
</organism>
<evidence type="ECO:0000256" key="3">
    <source>
        <dbReference type="ARBA" id="ARBA00007787"/>
    </source>
</evidence>
<dbReference type="PRINTS" id="PR00160">
    <property type="entry name" value="GLUTAREDOXIN"/>
</dbReference>
<evidence type="ECO:0000256" key="4">
    <source>
        <dbReference type="ARBA" id="ARBA00022448"/>
    </source>
</evidence>
<evidence type="ECO:0000256" key="11">
    <source>
        <dbReference type="ARBA" id="ARBA00023128"/>
    </source>
</evidence>
<comment type="similarity">
    <text evidence="3">Belongs to the glutaredoxin family.</text>
</comment>
<dbReference type="InterPro" id="IPR002109">
    <property type="entry name" value="Glutaredoxin"/>
</dbReference>
<name>A0A6P7YDA4_9AMPH</name>
<dbReference type="Proteomes" id="UP000515156">
    <property type="component" value="Chromosome 6"/>
</dbReference>
<dbReference type="AlphaFoldDB" id="A0A6P7YDA4"/>
<dbReference type="Gene3D" id="3.40.30.10">
    <property type="entry name" value="Glutaredoxin"/>
    <property type="match status" value="1"/>
</dbReference>
<dbReference type="PANTHER" id="PTHR46679:SF1">
    <property type="entry name" value="GLUTAREDOXIN-2, MITOCHONDRIAL"/>
    <property type="match status" value="1"/>
</dbReference>
<comment type="function">
    <text evidence="1">Has a glutathione-disulfide oxidoreductase activity in the presence of NADPH and glutathione reductase. Reduces low molecular weight disulfides and proteins.</text>
</comment>
<dbReference type="GO" id="GO:0046872">
    <property type="term" value="F:metal ion binding"/>
    <property type="evidence" value="ECO:0007669"/>
    <property type="project" value="UniProtKB-KW"/>
</dbReference>
<dbReference type="InterPro" id="IPR011899">
    <property type="entry name" value="Glutaredoxin_euk/vir"/>
</dbReference>
<evidence type="ECO:0000256" key="1">
    <source>
        <dbReference type="ARBA" id="ARBA00002549"/>
    </source>
</evidence>
<gene>
    <name evidence="20" type="primary">GLRX2</name>
</gene>
<keyword evidence="13" id="KW-0318">Glutathionylation</keyword>
<evidence type="ECO:0000313" key="19">
    <source>
        <dbReference type="Proteomes" id="UP000515156"/>
    </source>
</evidence>
<dbReference type="CTD" id="51022"/>
<protein>
    <recommendedName>
        <fullName evidence="17">Glutaredoxin-2, mitochondrial</fullName>
    </recommendedName>
</protein>
<dbReference type="InParanoid" id="A0A6P7YDA4"/>
<evidence type="ECO:0000256" key="14">
    <source>
        <dbReference type="ARBA" id="ARBA00023284"/>
    </source>
</evidence>
<evidence type="ECO:0000256" key="9">
    <source>
        <dbReference type="ARBA" id="ARBA00023004"/>
    </source>
</evidence>
<evidence type="ECO:0000256" key="6">
    <source>
        <dbReference type="ARBA" id="ARBA00022723"/>
    </source>
</evidence>
<keyword evidence="11" id="KW-0496">Mitochondrion</keyword>
<keyword evidence="9" id="KW-0408">Iron</keyword>
<feature type="domain" description="Glutaredoxin" evidence="18">
    <location>
        <begin position="54"/>
        <end position="116"/>
    </location>
</feature>
<dbReference type="OrthoDB" id="418495at2759"/>
<dbReference type="FunCoup" id="A0A6P7YDA4">
    <property type="interactions" value="1872"/>
</dbReference>
<evidence type="ECO:0000259" key="18">
    <source>
        <dbReference type="Pfam" id="PF00462"/>
    </source>
</evidence>
<keyword evidence="4" id="KW-0813">Transport</keyword>
<comment type="subunit">
    <text evidence="16">Monomer; active form. Homodimer; inactive form. The homodimer is probably linked by 1 2Fe-2S cluster.</text>
</comment>
<evidence type="ECO:0000256" key="13">
    <source>
        <dbReference type="ARBA" id="ARBA00023206"/>
    </source>
</evidence>
<dbReference type="InterPro" id="IPR036249">
    <property type="entry name" value="Thioredoxin-like_sf"/>
</dbReference>
<evidence type="ECO:0000256" key="10">
    <source>
        <dbReference type="ARBA" id="ARBA00023014"/>
    </source>
</evidence>
<comment type="function">
    <text evidence="15">Glutathione-dependent oxidoreductase that facilitates the maintenance of mitochondrial redox homeostasis upon induction of apoptosis by oxidative stress. Involved in response to hydrogen peroxide and regulation of apoptosis caused by oxidative stress. Acts as a very efficient catalyst of monothiol reactions because of its high affinity for protein glutathione-mixed disulfides. Can receive electrons not only from glutathione (GSH), but also from thioredoxin reductase supporting both monothiol and dithiol reactions. Efficiently catalyzes both glutathionylation and deglutathionylation of mitochondrial complex I, which in turn regulates the superoxide production by the complex. Overexpression decreases the susceptibility to apoptosis and prevents loss of cardiolipin and cytochrome c release.</text>
</comment>
<dbReference type="PROSITE" id="PS00195">
    <property type="entry name" value="GLUTAREDOXIN_1"/>
    <property type="match status" value="1"/>
</dbReference>
<proteinExistence type="inferred from homology"/>
<dbReference type="RefSeq" id="XP_030063023.1">
    <property type="nucleotide sequence ID" value="XM_030207163.1"/>
</dbReference>
<dbReference type="GO" id="GO:0051537">
    <property type="term" value="F:2 iron, 2 sulfur cluster binding"/>
    <property type="evidence" value="ECO:0007669"/>
    <property type="project" value="UniProtKB-KW"/>
</dbReference>